<sequence length="323" mass="37104">MTTWGVVATIKARPKEVLSFVAYHLEQGADHLFIFLDNENPVAEAALRADDRVTVTRTHDQYWRDRQRKRPAKHQVRQTVNATFAYENAGHLDWLIHIDVDEYLCPARTIHQTLSEIASDVVCARVHPAEALATDGIDGLDPKATYCKAWMPADFKRRDLEAQIYPNFGGYIRGGFVSHFVGKIFVRTGQKDLIFRIHRGTVHGDEIAPQIALKDIELCHRHITGWESWRKVMDYRMSKGSYRSELKPTRPADVGGMSLHDLFTFLHTQGGEASLRAFFEEVCLARPELLKTLQSHDLLRVYYLGLDAARRKHFPDWRRNVAK</sequence>
<dbReference type="GO" id="GO:0016740">
    <property type="term" value="F:transferase activity"/>
    <property type="evidence" value="ECO:0007669"/>
    <property type="project" value="UniProtKB-KW"/>
</dbReference>
<organism evidence="1 2">
    <name type="scientific">Shimia gijangensis</name>
    <dbReference type="NCBI Taxonomy" id="1470563"/>
    <lineage>
        <taxon>Bacteria</taxon>
        <taxon>Pseudomonadati</taxon>
        <taxon>Pseudomonadota</taxon>
        <taxon>Alphaproteobacteria</taxon>
        <taxon>Rhodobacterales</taxon>
        <taxon>Roseobacteraceae</taxon>
    </lineage>
</organism>
<reference evidence="2" key="1">
    <citation type="submission" date="2016-11" db="EMBL/GenBank/DDBJ databases">
        <authorList>
            <person name="Varghese N."/>
            <person name="Submissions S."/>
        </authorList>
    </citation>
    <scope>NUCLEOTIDE SEQUENCE [LARGE SCALE GENOMIC DNA]</scope>
    <source>
        <strain evidence="2">DSM 100564</strain>
    </source>
</reference>
<dbReference type="RefSeq" id="WP_073252580.1">
    <property type="nucleotide sequence ID" value="NZ_FQZQ01000011.1"/>
</dbReference>
<evidence type="ECO:0000313" key="2">
    <source>
        <dbReference type="Proteomes" id="UP000183982"/>
    </source>
</evidence>
<dbReference type="Pfam" id="PF13704">
    <property type="entry name" value="Glyco_tranf_2_4"/>
    <property type="match status" value="1"/>
</dbReference>
<protein>
    <submittedName>
        <fullName evidence="1">Glycosyl transferase family 2</fullName>
    </submittedName>
</protein>
<keyword evidence="2" id="KW-1185">Reference proteome</keyword>
<dbReference type="AlphaFoldDB" id="A0A1M6L6V1"/>
<evidence type="ECO:0000313" key="1">
    <source>
        <dbReference type="EMBL" id="SHJ66854.1"/>
    </source>
</evidence>
<name>A0A1M6L6V1_9RHOB</name>
<accession>A0A1M6L6V1</accession>
<dbReference type="Proteomes" id="UP000183982">
    <property type="component" value="Unassembled WGS sequence"/>
</dbReference>
<dbReference type="EMBL" id="FQZQ01000011">
    <property type="protein sequence ID" value="SHJ66854.1"/>
    <property type="molecule type" value="Genomic_DNA"/>
</dbReference>
<proteinExistence type="predicted"/>
<dbReference type="OrthoDB" id="7203640at2"/>
<dbReference type="STRING" id="1470563.SAMN05444000_11198"/>
<gene>
    <name evidence="1" type="ORF">SAMN05444000_11198</name>
</gene>
<keyword evidence="1" id="KW-0808">Transferase</keyword>